<dbReference type="RefSeq" id="WP_141897283.1">
    <property type="nucleotide sequence ID" value="NZ_PDJE01000001.1"/>
</dbReference>
<reference evidence="4 5" key="1">
    <citation type="submission" date="2017-10" db="EMBL/GenBank/DDBJ databases">
        <title>Sequencing the genomes of 1000 actinobacteria strains.</title>
        <authorList>
            <person name="Klenk H.-P."/>
        </authorList>
    </citation>
    <scope>NUCLEOTIDE SEQUENCE [LARGE SCALE GENOMIC DNA]</scope>
    <source>
        <strain evidence="4 5">DSM 21798</strain>
    </source>
</reference>
<evidence type="ECO:0000259" key="3">
    <source>
        <dbReference type="Pfam" id="PF00498"/>
    </source>
</evidence>
<evidence type="ECO:0000313" key="5">
    <source>
        <dbReference type="Proteomes" id="UP000221369"/>
    </source>
</evidence>
<name>A0A2A9DZD9_9MICO</name>
<feature type="domain" description="FHA" evidence="3">
    <location>
        <begin position="249"/>
        <end position="306"/>
    </location>
</feature>
<feature type="region of interest" description="Disordered" evidence="2">
    <location>
        <begin position="155"/>
        <end position="193"/>
    </location>
</feature>
<dbReference type="AlphaFoldDB" id="A0A2A9DZD9"/>
<dbReference type="InterPro" id="IPR000253">
    <property type="entry name" value="FHA_dom"/>
</dbReference>
<gene>
    <name evidence="4" type="ORF">ATJ78_2946</name>
</gene>
<dbReference type="Pfam" id="PF00498">
    <property type="entry name" value="FHA"/>
    <property type="match status" value="1"/>
</dbReference>
<dbReference type="EMBL" id="PDJE01000001">
    <property type="protein sequence ID" value="PFG31963.1"/>
    <property type="molecule type" value="Genomic_DNA"/>
</dbReference>
<evidence type="ECO:0000256" key="1">
    <source>
        <dbReference type="ARBA" id="ARBA00022553"/>
    </source>
</evidence>
<dbReference type="InterPro" id="IPR008984">
    <property type="entry name" value="SMAD_FHA_dom_sf"/>
</dbReference>
<keyword evidence="1" id="KW-0597">Phosphoprotein</keyword>
<evidence type="ECO:0000313" key="4">
    <source>
        <dbReference type="EMBL" id="PFG31963.1"/>
    </source>
</evidence>
<comment type="caution">
    <text evidence="4">The sequence shown here is derived from an EMBL/GenBank/DDBJ whole genome shotgun (WGS) entry which is preliminary data.</text>
</comment>
<dbReference type="OrthoDB" id="5485098at2"/>
<organism evidence="4 5">
    <name type="scientific">Paramicrobacterium agarici</name>
    <dbReference type="NCBI Taxonomy" id="630514"/>
    <lineage>
        <taxon>Bacteria</taxon>
        <taxon>Bacillati</taxon>
        <taxon>Actinomycetota</taxon>
        <taxon>Actinomycetes</taxon>
        <taxon>Micrococcales</taxon>
        <taxon>Microbacteriaceae</taxon>
        <taxon>Paramicrobacterium</taxon>
    </lineage>
</organism>
<dbReference type="SUPFAM" id="SSF49879">
    <property type="entry name" value="SMAD/FHA domain"/>
    <property type="match status" value="1"/>
</dbReference>
<keyword evidence="5" id="KW-1185">Reference proteome</keyword>
<accession>A0A2A9DZD9</accession>
<dbReference type="Gene3D" id="2.60.200.20">
    <property type="match status" value="1"/>
</dbReference>
<proteinExistence type="predicted"/>
<protein>
    <submittedName>
        <fullName evidence="4">FHA domain-containing protein</fullName>
    </submittedName>
</protein>
<dbReference type="Proteomes" id="UP000221369">
    <property type="component" value="Unassembled WGS sequence"/>
</dbReference>
<evidence type="ECO:0000256" key="2">
    <source>
        <dbReference type="SAM" id="MobiDB-lite"/>
    </source>
</evidence>
<sequence>MVVRLQYARSASPSTIVIASDRTLVALDSRTDPGLVDQLWGQVSAGTGFESLIGSIPAESAGRQLAFVAIGDIVERADGAAFHALVNGPIGFDVAAAGAPRHVAPTGSSPWLRTNLQSVSHIAIGADAETPQFPLGAGVVATSRIDVAIGEVAQATASTSQRSGEPGSVLLDSHDDAHDGQTVAHVPSANTLTGPVRLADVPHTRPTMMFGYRVNGGQAFALDLPHRYGRSPRVVSGGEARLVPLLSPTKTVSATHLDLRQIGDAVVVSDLGSTNGTSVMEPGAHWRRMAPGESVAVAAGTFIDLGDGNVIEVMPGVPLR</sequence>